<sequence>MKCVRLLFSILLGATLGSCEIKCSNPKCLGEVAAVGTPDNFDYDPEKNSLHHDLTGAHILILGDSRGSGRATVLQMLEVVGSTGKVLGGSRTPVSDLDETLKDLNDNDSRYVHFQFDMTKTPSYEYFKNVTLENTEVVIPGDLGADYTELKNQIETFLGGKIDHVIANAGLLAAGAIADVPWYHFNARARADLADHAVWDTVKEYMNTEYGTWISLATLDTRIHLDVTVPGYHSSKAYRALWALDMHATTRDHPKWKGIRFVSLEPSYVDSPISFPQHIVIPPEEDFDCPNTVNRTILLAQLLLNSPQIIPVLPSEVGAMIFEVIARKDIGKPFPDLKGGAVPNRISVWPSRERARGALGSLPRVIGEGGKIDLDNLYRNTPYSTIEALPGSELAFGLIGVRCRDQTLDDVWKEFGIEPEGVNRARVEGSVLGEVFFDALQTDREKILRWYAQKGLADEDDYEEALAKLGIDSEKVDQKVFEANEAFWPPAVALAEDLNRLNLKFGKGVAAPEEGDGTQATPEAIEGLENNPNAKLYPLFQDFKFAAEKPLESKEPVKGQWNPYEMGGKDSRSGNLATPSGVRIAADRLTGGKGENKDE</sequence>
<feature type="chain" id="PRO_5005192154" evidence="2">
    <location>
        <begin position="18"/>
        <end position="599"/>
    </location>
</feature>
<dbReference type="VEuPathDB" id="CryptoDB:Cvel_8207"/>
<dbReference type="InterPro" id="IPR036291">
    <property type="entry name" value="NAD(P)-bd_dom_sf"/>
</dbReference>
<dbReference type="PhylomeDB" id="A0A0G4HS99"/>
<gene>
    <name evidence="3" type="ORF">Cvel_8207</name>
</gene>
<reference evidence="3" key="1">
    <citation type="submission" date="2014-11" db="EMBL/GenBank/DDBJ databases">
        <authorList>
            <person name="Otto D Thomas"/>
            <person name="Naeem Raeece"/>
        </authorList>
    </citation>
    <scope>NUCLEOTIDE SEQUENCE</scope>
</reference>
<dbReference type="SUPFAM" id="SSF51735">
    <property type="entry name" value="NAD(P)-binding Rossmann-fold domains"/>
    <property type="match status" value="1"/>
</dbReference>
<name>A0A0G4HS99_9ALVE</name>
<protein>
    <submittedName>
        <fullName evidence="3">Uncharacterized protein</fullName>
    </submittedName>
</protein>
<proteinExistence type="predicted"/>
<accession>A0A0G4HS99</accession>
<evidence type="ECO:0000256" key="2">
    <source>
        <dbReference type="SAM" id="SignalP"/>
    </source>
</evidence>
<dbReference type="AlphaFoldDB" id="A0A0G4HS99"/>
<keyword evidence="2" id="KW-0732">Signal</keyword>
<evidence type="ECO:0000256" key="1">
    <source>
        <dbReference type="SAM" id="MobiDB-lite"/>
    </source>
</evidence>
<organism evidence="3">
    <name type="scientific">Chromera velia CCMP2878</name>
    <dbReference type="NCBI Taxonomy" id="1169474"/>
    <lineage>
        <taxon>Eukaryota</taxon>
        <taxon>Sar</taxon>
        <taxon>Alveolata</taxon>
        <taxon>Colpodellida</taxon>
        <taxon>Chromeraceae</taxon>
        <taxon>Chromera</taxon>
    </lineage>
</organism>
<feature type="signal peptide" evidence="2">
    <location>
        <begin position="1"/>
        <end position="17"/>
    </location>
</feature>
<dbReference type="EMBL" id="CDMZ01003653">
    <property type="protein sequence ID" value="CEM47139.1"/>
    <property type="molecule type" value="Genomic_DNA"/>
</dbReference>
<dbReference type="Gene3D" id="3.40.50.720">
    <property type="entry name" value="NAD(P)-binding Rossmann-like Domain"/>
    <property type="match status" value="1"/>
</dbReference>
<dbReference type="PROSITE" id="PS51257">
    <property type="entry name" value="PROKAR_LIPOPROTEIN"/>
    <property type="match status" value="1"/>
</dbReference>
<feature type="region of interest" description="Disordered" evidence="1">
    <location>
        <begin position="551"/>
        <end position="599"/>
    </location>
</feature>
<evidence type="ECO:0000313" key="3">
    <source>
        <dbReference type="EMBL" id="CEM47139.1"/>
    </source>
</evidence>